<dbReference type="PRINTS" id="PR00153">
    <property type="entry name" value="CSAPPISMRASE"/>
</dbReference>
<keyword evidence="3 5" id="KW-0697">Rotamase</keyword>
<evidence type="ECO:0000256" key="6">
    <source>
        <dbReference type="SAM" id="Phobius"/>
    </source>
</evidence>
<accession>A0A329MR30</accession>
<evidence type="ECO:0000259" key="7">
    <source>
        <dbReference type="PROSITE" id="PS50072"/>
    </source>
</evidence>
<protein>
    <recommendedName>
        <fullName evidence="5">Peptidyl-prolyl cis-trans isomerase</fullName>
        <shortName evidence="5">PPIase</shortName>
        <ecNumber evidence="5">5.2.1.8</ecNumber>
    </recommendedName>
</protein>
<dbReference type="SUPFAM" id="SSF55383">
    <property type="entry name" value="Copper amine oxidase, domain N"/>
    <property type="match status" value="1"/>
</dbReference>
<proteinExistence type="inferred from homology"/>
<dbReference type="InterPro" id="IPR029000">
    <property type="entry name" value="Cyclophilin-like_dom_sf"/>
</dbReference>
<dbReference type="InterPro" id="IPR020892">
    <property type="entry name" value="Cyclophilin-type_PPIase_CS"/>
</dbReference>
<evidence type="ECO:0000313" key="8">
    <source>
        <dbReference type="EMBL" id="RAV22254.1"/>
    </source>
</evidence>
<sequence length="292" mass="32777">MFLVSRVVYNDVEWQITPIRRLWEEVMKQKIKYLSLGIIIGALLSTSIAAYAAAGSQIEVYFKELRFMFDGTEKKVTEGTSFIYEGTTYVPLRFMSESLGKFVQYDDKRQTIWVGNRYNKAPKMSIDQNKTYRAVLETTKGTITIELFAEKAPVTVNNFVFLAEEGFYDDVIFHRILQSFVIQTGDPTGTGTGGPGYRFADELKTGFKYEPGIVAMANSGPNTNGSQFFICTGEDSKNLNNYPNYTIFGKVVEGMDIVQKIAVSPVEANKGTGEMSSPVEDIRIENVTIHVE</sequence>
<comment type="function">
    <text evidence="2 5">PPIases accelerate the folding of proteins. It catalyzes the cis-trans isomerization of proline imidic peptide bonds in oligopeptides.</text>
</comment>
<dbReference type="PANTHER" id="PTHR45625">
    <property type="entry name" value="PEPTIDYL-PROLYL CIS-TRANS ISOMERASE-RELATED"/>
    <property type="match status" value="1"/>
</dbReference>
<dbReference type="EC" id="5.2.1.8" evidence="5"/>
<keyword evidence="4 5" id="KW-0413">Isomerase</keyword>
<dbReference type="InterPro" id="IPR002130">
    <property type="entry name" value="Cyclophilin-type_PPIase_dom"/>
</dbReference>
<keyword evidence="6" id="KW-1133">Transmembrane helix</keyword>
<dbReference type="PANTHER" id="PTHR45625:SF4">
    <property type="entry name" value="PEPTIDYLPROLYL ISOMERASE DOMAIN AND WD REPEAT-CONTAINING PROTEIN 1"/>
    <property type="match status" value="1"/>
</dbReference>
<dbReference type="Pfam" id="PF00160">
    <property type="entry name" value="Pro_isomerase"/>
    <property type="match status" value="1"/>
</dbReference>
<dbReference type="InterPro" id="IPR012854">
    <property type="entry name" value="Cu_amine_oxidase-like_N"/>
</dbReference>
<name>A0A329MR30_9BACL</name>
<dbReference type="InterPro" id="IPR044666">
    <property type="entry name" value="Cyclophilin_A-like"/>
</dbReference>
<evidence type="ECO:0000256" key="3">
    <source>
        <dbReference type="ARBA" id="ARBA00023110"/>
    </source>
</evidence>
<dbReference type="EMBL" id="QMFB01000002">
    <property type="protein sequence ID" value="RAV22254.1"/>
    <property type="molecule type" value="Genomic_DNA"/>
</dbReference>
<keyword evidence="6" id="KW-0472">Membrane</keyword>
<organism evidence="8 9">
    <name type="scientific">Paenibacillus contaminans</name>
    <dbReference type="NCBI Taxonomy" id="450362"/>
    <lineage>
        <taxon>Bacteria</taxon>
        <taxon>Bacillati</taxon>
        <taxon>Bacillota</taxon>
        <taxon>Bacilli</taxon>
        <taxon>Bacillales</taxon>
        <taxon>Paenibacillaceae</taxon>
        <taxon>Paenibacillus</taxon>
    </lineage>
</organism>
<dbReference type="GO" id="GO:0006457">
    <property type="term" value="P:protein folding"/>
    <property type="evidence" value="ECO:0007669"/>
    <property type="project" value="InterPro"/>
</dbReference>
<keyword evidence="9" id="KW-1185">Reference proteome</keyword>
<comment type="similarity">
    <text evidence="5">Belongs to the cyclophilin-type PPIase family.</text>
</comment>
<feature type="domain" description="PPIase cyclophilin-type" evidence="7">
    <location>
        <begin position="141"/>
        <end position="289"/>
    </location>
</feature>
<feature type="transmembrane region" description="Helical" evidence="6">
    <location>
        <begin position="33"/>
        <end position="54"/>
    </location>
</feature>
<gene>
    <name evidence="8" type="ORF">DQG23_04690</name>
</gene>
<dbReference type="Pfam" id="PF07833">
    <property type="entry name" value="Cu_amine_oxidN1"/>
    <property type="match status" value="1"/>
</dbReference>
<keyword evidence="6" id="KW-0812">Transmembrane</keyword>
<dbReference type="SUPFAM" id="SSF50891">
    <property type="entry name" value="Cyclophilin-like"/>
    <property type="match status" value="1"/>
</dbReference>
<evidence type="ECO:0000313" key="9">
    <source>
        <dbReference type="Proteomes" id="UP000250369"/>
    </source>
</evidence>
<dbReference type="GO" id="GO:0003755">
    <property type="term" value="F:peptidyl-prolyl cis-trans isomerase activity"/>
    <property type="evidence" value="ECO:0007669"/>
    <property type="project" value="UniProtKB-UniRule"/>
</dbReference>
<dbReference type="PROSITE" id="PS50072">
    <property type="entry name" value="CSA_PPIASE_2"/>
    <property type="match status" value="1"/>
</dbReference>
<dbReference type="Gene3D" id="2.40.100.10">
    <property type="entry name" value="Cyclophilin-like"/>
    <property type="match status" value="1"/>
</dbReference>
<evidence type="ECO:0000256" key="4">
    <source>
        <dbReference type="ARBA" id="ARBA00023235"/>
    </source>
</evidence>
<evidence type="ECO:0000256" key="5">
    <source>
        <dbReference type="RuleBase" id="RU363019"/>
    </source>
</evidence>
<comment type="catalytic activity">
    <reaction evidence="1 5">
        <text>[protein]-peptidylproline (omega=180) = [protein]-peptidylproline (omega=0)</text>
        <dbReference type="Rhea" id="RHEA:16237"/>
        <dbReference type="Rhea" id="RHEA-COMP:10747"/>
        <dbReference type="Rhea" id="RHEA-COMP:10748"/>
        <dbReference type="ChEBI" id="CHEBI:83833"/>
        <dbReference type="ChEBI" id="CHEBI:83834"/>
        <dbReference type="EC" id="5.2.1.8"/>
    </reaction>
</comment>
<evidence type="ECO:0000256" key="2">
    <source>
        <dbReference type="ARBA" id="ARBA00002388"/>
    </source>
</evidence>
<dbReference type="CDD" id="cd00317">
    <property type="entry name" value="cyclophilin"/>
    <property type="match status" value="1"/>
</dbReference>
<reference evidence="8 9" key="1">
    <citation type="journal article" date="2009" name="Int. J. Syst. Evol. Microbiol.">
        <title>Paenibacillus contaminans sp. nov., isolated from a contaminated laboratory plate.</title>
        <authorList>
            <person name="Chou J.H."/>
            <person name="Lee J.H."/>
            <person name="Lin M.C."/>
            <person name="Chang P.S."/>
            <person name="Arun A.B."/>
            <person name="Young C.C."/>
            <person name="Chen W.M."/>
        </authorList>
    </citation>
    <scope>NUCLEOTIDE SEQUENCE [LARGE SCALE GENOMIC DNA]</scope>
    <source>
        <strain evidence="8 9">CKOBP-6</strain>
    </source>
</reference>
<dbReference type="InterPro" id="IPR036582">
    <property type="entry name" value="Mao_N_sf"/>
</dbReference>
<dbReference type="PROSITE" id="PS00170">
    <property type="entry name" value="CSA_PPIASE_1"/>
    <property type="match status" value="1"/>
</dbReference>
<evidence type="ECO:0000256" key="1">
    <source>
        <dbReference type="ARBA" id="ARBA00000971"/>
    </source>
</evidence>
<comment type="caution">
    <text evidence="8">The sequence shown here is derived from an EMBL/GenBank/DDBJ whole genome shotgun (WGS) entry which is preliminary data.</text>
</comment>
<dbReference type="Proteomes" id="UP000250369">
    <property type="component" value="Unassembled WGS sequence"/>
</dbReference>
<dbReference type="AlphaFoldDB" id="A0A329MR30"/>